<proteinExistence type="predicted"/>
<evidence type="ECO:0000313" key="2">
    <source>
        <dbReference type="Proteomes" id="UP000243985"/>
    </source>
</evidence>
<reference evidence="1 2" key="1">
    <citation type="submission" date="2018-04" db="EMBL/GenBank/DDBJ databases">
        <title>Genomic Encyclopedia of Archaeal and Bacterial Type Strains, Phase II (KMG-II): from individual species to whole genera.</title>
        <authorList>
            <person name="Goeker M."/>
        </authorList>
    </citation>
    <scope>NUCLEOTIDE SEQUENCE [LARGE SCALE GENOMIC DNA]</scope>
    <source>
        <strain evidence="1 2">DSM 22902</strain>
    </source>
</reference>
<dbReference type="EMBL" id="QBKG01000004">
    <property type="protein sequence ID" value="PTX07373.1"/>
    <property type="molecule type" value="Genomic_DNA"/>
</dbReference>
<protein>
    <submittedName>
        <fullName evidence="1">Uncharacterized protein</fullName>
    </submittedName>
</protein>
<accession>A0A2T5XVI0</accession>
<evidence type="ECO:0000313" key="1">
    <source>
        <dbReference type="EMBL" id="PTX07373.1"/>
    </source>
</evidence>
<dbReference type="AlphaFoldDB" id="A0A2T5XVI0"/>
<gene>
    <name evidence="1" type="ORF">C8P65_10463</name>
</gene>
<name>A0A2T5XVI0_9FLAO</name>
<dbReference type="Proteomes" id="UP000243985">
    <property type="component" value="Unassembled WGS sequence"/>
</dbReference>
<sequence>MKLLSASRTGRDVGVRAKASECMELGMWGRL</sequence>
<organism evidence="1 2">
    <name type="scientific">Capnocytophaga leadbetteri</name>
    <dbReference type="NCBI Taxonomy" id="327575"/>
    <lineage>
        <taxon>Bacteria</taxon>
        <taxon>Pseudomonadati</taxon>
        <taxon>Bacteroidota</taxon>
        <taxon>Flavobacteriia</taxon>
        <taxon>Flavobacteriales</taxon>
        <taxon>Flavobacteriaceae</taxon>
        <taxon>Capnocytophaga</taxon>
    </lineage>
</organism>
<comment type="caution">
    <text evidence="1">The sequence shown here is derived from an EMBL/GenBank/DDBJ whole genome shotgun (WGS) entry which is preliminary data.</text>
</comment>